<name>A0A0N5A796_PARTI</name>
<dbReference type="Gene3D" id="2.130.10.10">
    <property type="entry name" value="YVTN repeat-like/Quinoprotein amine dehydrogenase"/>
    <property type="match status" value="1"/>
</dbReference>
<keyword evidence="2" id="KW-0677">Repeat</keyword>
<feature type="repeat" description="WD" evidence="3">
    <location>
        <begin position="181"/>
        <end position="224"/>
    </location>
</feature>
<dbReference type="SMART" id="SM00320">
    <property type="entry name" value="WD40"/>
    <property type="match status" value="5"/>
</dbReference>
<dbReference type="PROSITE" id="PS00678">
    <property type="entry name" value="WD_REPEATS_1"/>
    <property type="match status" value="2"/>
</dbReference>
<dbReference type="PRINTS" id="PR00320">
    <property type="entry name" value="GPROTEINBRPT"/>
</dbReference>
<reference evidence="5" key="1">
    <citation type="submission" date="2017-02" db="UniProtKB">
        <authorList>
            <consortium name="WormBaseParasite"/>
        </authorList>
    </citation>
    <scope>IDENTIFICATION</scope>
</reference>
<keyword evidence="1 3" id="KW-0853">WD repeat</keyword>
<accession>A0A0N5A796</accession>
<protein>
    <submittedName>
        <fullName evidence="5">WD_REPEATS_REGION domain-containing protein</fullName>
    </submittedName>
</protein>
<evidence type="ECO:0000313" key="5">
    <source>
        <dbReference type="WBParaSite" id="PTRK_0001788200.1"/>
    </source>
</evidence>
<proteinExistence type="predicted"/>
<dbReference type="STRING" id="131310.A0A0N5A796"/>
<dbReference type="PANTHER" id="PTHR10971">
    <property type="entry name" value="MRNA EXPORT FACTOR AND BUB3"/>
    <property type="match status" value="1"/>
</dbReference>
<evidence type="ECO:0000256" key="3">
    <source>
        <dbReference type="PROSITE-ProRule" id="PRU00221"/>
    </source>
</evidence>
<organism evidence="4 5">
    <name type="scientific">Parastrongyloides trichosuri</name>
    <name type="common">Possum-specific nematode worm</name>
    <dbReference type="NCBI Taxonomy" id="131310"/>
    <lineage>
        <taxon>Eukaryota</taxon>
        <taxon>Metazoa</taxon>
        <taxon>Ecdysozoa</taxon>
        <taxon>Nematoda</taxon>
        <taxon>Chromadorea</taxon>
        <taxon>Rhabditida</taxon>
        <taxon>Tylenchina</taxon>
        <taxon>Panagrolaimomorpha</taxon>
        <taxon>Strongyloidoidea</taxon>
        <taxon>Strongyloididae</taxon>
        <taxon>Parastrongyloides</taxon>
    </lineage>
</organism>
<dbReference type="InterPro" id="IPR020472">
    <property type="entry name" value="WD40_PAC1"/>
</dbReference>
<dbReference type="AlphaFoldDB" id="A0A0N5A796"/>
<dbReference type="InterPro" id="IPR001680">
    <property type="entry name" value="WD40_rpt"/>
</dbReference>
<dbReference type="Pfam" id="PF00400">
    <property type="entry name" value="WD40"/>
    <property type="match status" value="3"/>
</dbReference>
<dbReference type="WBParaSite" id="PTRK_0001788200.1">
    <property type="protein sequence ID" value="PTRK_0001788200.1"/>
    <property type="gene ID" value="PTRK_0001788200"/>
</dbReference>
<dbReference type="InterPro" id="IPR015943">
    <property type="entry name" value="WD40/YVTN_repeat-like_dom_sf"/>
</dbReference>
<dbReference type="SUPFAM" id="SSF50978">
    <property type="entry name" value="WD40 repeat-like"/>
    <property type="match status" value="1"/>
</dbReference>
<keyword evidence="4" id="KW-1185">Reference proteome</keyword>
<dbReference type="InterPro" id="IPR036322">
    <property type="entry name" value="WD40_repeat_dom_sf"/>
</dbReference>
<dbReference type="Proteomes" id="UP000038045">
    <property type="component" value="Unplaced"/>
</dbReference>
<dbReference type="PROSITE" id="PS50082">
    <property type="entry name" value="WD_REPEATS_2"/>
    <property type="match status" value="2"/>
</dbReference>
<evidence type="ECO:0000256" key="1">
    <source>
        <dbReference type="ARBA" id="ARBA00022574"/>
    </source>
</evidence>
<feature type="repeat" description="WD" evidence="3">
    <location>
        <begin position="140"/>
        <end position="181"/>
    </location>
</feature>
<dbReference type="InterPro" id="IPR019775">
    <property type="entry name" value="WD40_repeat_CS"/>
</dbReference>
<evidence type="ECO:0000313" key="4">
    <source>
        <dbReference type="Proteomes" id="UP000038045"/>
    </source>
</evidence>
<sequence>MKLADGTEINSQTAKEKRASMIADMARRHRTYVEENAEWDAKKKLFISLSFLLKNIVMSIFGNTSTGFGNKGLFNSSITTQAKPATGDVEVQNAPDDTCSSLKFNPYVPGSPTLLAAGGWDCTVRVWQVSDAGQSEAKLMQNIGAPVLNISWFDDGSKLFIAGADKQARVWDLASNQLAVVGTHDEPVSTCDWISSPAYSCLMTGSWDKTLKFWDMRQMPTQTSLATLQMNEKIYCTDLLFPMAVVGLGNRHIKVFNLEGQPNEVVDHESQLKYQTRSLAIFKNKQGTNPAGYAVGSVEGRVGIQYLEPSNPKDNFTFKCHRSSELTNGYQEIYPVNDVIFNHNYGTLCTVGGDGKYSFWDKDSRTKLKTSDAFPMPFTTADIHGSGSMVALALGYDWSKGHEGNKPDNCASKIFLHPIGDEMKSKKK</sequence>
<evidence type="ECO:0000256" key="2">
    <source>
        <dbReference type="ARBA" id="ARBA00022737"/>
    </source>
</evidence>